<evidence type="ECO:0000259" key="8">
    <source>
        <dbReference type="Pfam" id="PF20684"/>
    </source>
</evidence>
<feature type="transmembrane region" description="Helical" evidence="7">
    <location>
        <begin position="179"/>
        <end position="205"/>
    </location>
</feature>
<dbReference type="Proteomes" id="UP001280581">
    <property type="component" value="Unassembled WGS sequence"/>
</dbReference>
<evidence type="ECO:0000256" key="3">
    <source>
        <dbReference type="ARBA" id="ARBA00022989"/>
    </source>
</evidence>
<evidence type="ECO:0000256" key="5">
    <source>
        <dbReference type="ARBA" id="ARBA00038359"/>
    </source>
</evidence>
<dbReference type="GO" id="GO:0016020">
    <property type="term" value="C:membrane"/>
    <property type="evidence" value="ECO:0007669"/>
    <property type="project" value="UniProtKB-SubCell"/>
</dbReference>
<name>A0AAN6RH38_9PLEO</name>
<keyword evidence="10" id="KW-1185">Reference proteome</keyword>
<protein>
    <recommendedName>
        <fullName evidence="8">Rhodopsin domain-containing protein</fullName>
    </recommendedName>
</protein>
<comment type="caution">
    <text evidence="9">The sequence shown here is derived from an EMBL/GenBank/DDBJ whole genome shotgun (WGS) entry which is preliminary data.</text>
</comment>
<keyword evidence="4 7" id="KW-0472">Membrane</keyword>
<organism evidence="9 10">
    <name type="scientific">Pseudopithomyces chartarum</name>
    <dbReference type="NCBI Taxonomy" id="1892770"/>
    <lineage>
        <taxon>Eukaryota</taxon>
        <taxon>Fungi</taxon>
        <taxon>Dikarya</taxon>
        <taxon>Ascomycota</taxon>
        <taxon>Pezizomycotina</taxon>
        <taxon>Dothideomycetes</taxon>
        <taxon>Pleosporomycetidae</taxon>
        <taxon>Pleosporales</taxon>
        <taxon>Massarineae</taxon>
        <taxon>Didymosphaeriaceae</taxon>
        <taxon>Pseudopithomyces</taxon>
    </lineage>
</organism>
<feature type="transmembrane region" description="Helical" evidence="7">
    <location>
        <begin position="257"/>
        <end position="281"/>
    </location>
</feature>
<evidence type="ECO:0000256" key="1">
    <source>
        <dbReference type="ARBA" id="ARBA00004141"/>
    </source>
</evidence>
<dbReference type="InterPro" id="IPR052337">
    <property type="entry name" value="SAT4-like"/>
</dbReference>
<evidence type="ECO:0000256" key="7">
    <source>
        <dbReference type="SAM" id="Phobius"/>
    </source>
</evidence>
<evidence type="ECO:0000313" key="10">
    <source>
        <dbReference type="Proteomes" id="UP001280581"/>
    </source>
</evidence>
<feature type="compositionally biased region" description="Polar residues" evidence="6">
    <location>
        <begin position="288"/>
        <end position="300"/>
    </location>
</feature>
<proteinExistence type="inferred from homology"/>
<dbReference type="AlphaFoldDB" id="A0AAN6RH38"/>
<feature type="region of interest" description="Disordered" evidence="6">
    <location>
        <begin position="288"/>
        <end position="336"/>
    </location>
</feature>
<feature type="transmembrane region" description="Helical" evidence="7">
    <location>
        <begin position="95"/>
        <end position="120"/>
    </location>
</feature>
<evidence type="ECO:0000256" key="6">
    <source>
        <dbReference type="SAM" id="MobiDB-lite"/>
    </source>
</evidence>
<evidence type="ECO:0000256" key="2">
    <source>
        <dbReference type="ARBA" id="ARBA00022692"/>
    </source>
</evidence>
<keyword evidence="3 7" id="KW-1133">Transmembrane helix</keyword>
<dbReference type="EMBL" id="WVTA01000005">
    <property type="protein sequence ID" value="KAK3209958.1"/>
    <property type="molecule type" value="Genomic_DNA"/>
</dbReference>
<evidence type="ECO:0000256" key="4">
    <source>
        <dbReference type="ARBA" id="ARBA00023136"/>
    </source>
</evidence>
<comment type="similarity">
    <text evidence="5">Belongs to the SAT4 family.</text>
</comment>
<gene>
    <name evidence="9" type="ORF">GRF29_44g1189926</name>
</gene>
<feature type="transmembrane region" description="Helical" evidence="7">
    <location>
        <begin position="132"/>
        <end position="159"/>
    </location>
</feature>
<feature type="compositionally biased region" description="Polar residues" evidence="6">
    <location>
        <begin position="323"/>
        <end position="336"/>
    </location>
</feature>
<dbReference type="InterPro" id="IPR049326">
    <property type="entry name" value="Rhodopsin_dom_fungi"/>
</dbReference>
<dbReference type="PANTHER" id="PTHR33048:SF15">
    <property type="entry name" value="INTEGRAL MEMBRANE PROTEIN"/>
    <property type="match status" value="1"/>
</dbReference>
<reference evidence="9 10" key="1">
    <citation type="submission" date="2021-02" db="EMBL/GenBank/DDBJ databases">
        <title>Genome assembly of Pseudopithomyces chartarum.</title>
        <authorList>
            <person name="Jauregui R."/>
            <person name="Singh J."/>
            <person name="Voisey C."/>
        </authorList>
    </citation>
    <scope>NUCLEOTIDE SEQUENCE [LARGE SCALE GENOMIC DNA]</scope>
    <source>
        <strain evidence="9 10">AGR01</strain>
    </source>
</reference>
<accession>A0AAN6RH38</accession>
<feature type="transmembrane region" description="Helical" evidence="7">
    <location>
        <begin position="54"/>
        <end position="75"/>
    </location>
</feature>
<comment type="subcellular location">
    <subcellularLocation>
        <location evidence="1">Membrane</location>
        <topology evidence="1">Multi-pass membrane protein</topology>
    </subcellularLocation>
</comment>
<evidence type="ECO:0000313" key="9">
    <source>
        <dbReference type="EMBL" id="KAK3209958.1"/>
    </source>
</evidence>
<dbReference type="Pfam" id="PF20684">
    <property type="entry name" value="Fung_rhodopsin"/>
    <property type="match status" value="1"/>
</dbReference>
<keyword evidence="2 7" id="KW-0812">Transmembrane</keyword>
<feature type="domain" description="Rhodopsin" evidence="8">
    <location>
        <begin position="38"/>
        <end position="282"/>
    </location>
</feature>
<feature type="transmembrane region" description="Helical" evidence="7">
    <location>
        <begin position="20"/>
        <end position="42"/>
    </location>
</feature>
<sequence length="393" mass="42362">MAVIDLNQPYLHQLEGKSLSIFVVSVVGCIVSTIVVALRTWARVSSNAFGLDDGLMVGGLMIYIADVGFACEGARSGLGSPDADLSPKMKQNSLMWLLIWMLTYICCLAIVKSSICVTMLRIANTMKWFRIAVITLLATTWLTWATTFIGVLLLCQPVAGNWDASLVLSGKAKCATMDAMIALSYTSTASTILTDMACAVLPAFLLKNMQMPLKAKVMVGVLLSFASLASISTMVRTPYISHYRNPTDNLPFHVGNIVLWSNVETAIGLLAGSLPSLRFLVVRKMRSSRNGNSTGPSYGQKSRDRNLVTIGGGGPSSYGGSKRVNSSFKNPTDTGVTVSNVYAHGDGDWERLSDASSQTKLKNVASEEIAHGGIRADFSVQVELSDWPEQKRG</sequence>
<dbReference type="PANTHER" id="PTHR33048">
    <property type="entry name" value="PTH11-LIKE INTEGRAL MEMBRANE PROTEIN (AFU_ORTHOLOGUE AFUA_5G11245)"/>
    <property type="match status" value="1"/>
</dbReference>
<feature type="transmembrane region" description="Helical" evidence="7">
    <location>
        <begin position="217"/>
        <end position="237"/>
    </location>
</feature>